<name>A0A1C4AFC0_9LACO</name>
<evidence type="ECO:0000313" key="4">
    <source>
        <dbReference type="EMBL" id="SCB93290.1"/>
    </source>
</evidence>
<evidence type="ECO:0000313" key="5">
    <source>
        <dbReference type="Proteomes" id="UP000199268"/>
    </source>
</evidence>
<dbReference type="EMBL" id="FMAO01000005">
    <property type="protein sequence ID" value="SCB93290.1"/>
    <property type="molecule type" value="Genomic_DNA"/>
</dbReference>
<dbReference type="RefSeq" id="WP_092462351.1">
    <property type="nucleotide sequence ID" value="NZ_BJEE01000005.1"/>
</dbReference>
<dbReference type="Gene3D" id="3.40.50.850">
    <property type="entry name" value="Isochorismatase-like"/>
    <property type="match status" value="1"/>
</dbReference>
<dbReference type="STRING" id="1505725.GA0061074_10555"/>
<dbReference type="OrthoDB" id="9796485at2"/>
<evidence type="ECO:0000256" key="1">
    <source>
        <dbReference type="ARBA" id="ARBA00006336"/>
    </source>
</evidence>
<dbReference type="InterPro" id="IPR050272">
    <property type="entry name" value="Isochorismatase-like_hydrls"/>
</dbReference>
<dbReference type="AlphaFoldDB" id="A0A1C4AFC0"/>
<dbReference type="GO" id="GO:0016787">
    <property type="term" value="F:hydrolase activity"/>
    <property type="evidence" value="ECO:0007669"/>
    <property type="project" value="UniProtKB-KW"/>
</dbReference>
<gene>
    <name evidence="4" type="ORF">GA0061074_10555</name>
</gene>
<dbReference type="PANTHER" id="PTHR43540">
    <property type="entry name" value="PEROXYUREIDOACRYLATE/UREIDOACRYLATE AMIDOHYDROLASE-RELATED"/>
    <property type="match status" value="1"/>
</dbReference>
<sequence>MTKALLIIDYTNDFVDDKGTLTCGKPGQALEPYILEQAQKFLDNDDYVILPTDGHFENDIYHPEHKIFPPHNIVGTWGQQYYGRLQDWYVANQDNEKVYRFDKNRYSAFQNTNLDNFLRERHIDDLWLVGVCTDICVLHTAVYGYNLNYNLTIPQAGVATFTEHGQEWALQHFKNSLGATVI</sequence>
<dbReference type="Pfam" id="PF00857">
    <property type="entry name" value="Isochorismatase"/>
    <property type="match status" value="1"/>
</dbReference>
<dbReference type="InterPro" id="IPR036380">
    <property type="entry name" value="Isochorismatase-like_sf"/>
</dbReference>
<evidence type="ECO:0000259" key="3">
    <source>
        <dbReference type="Pfam" id="PF00857"/>
    </source>
</evidence>
<comment type="similarity">
    <text evidence="1">Belongs to the isochorismatase family.</text>
</comment>
<organism evidence="4 5">
    <name type="scientific">Weissella bombi</name>
    <dbReference type="NCBI Taxonomy" id="1505725"/>
    <lineage>
        <taxon>Bacteria</taxon>
        <taxon>Bacillati</taxon>
        <taxon>Bacillota</taxon>
        <taxon>Bacilli</taxon>
        <taxon>Lactobacillales</taxon>
        <taxon>Lactobacillaceae</taxon>
        <taxon>Weissella</taxon>
    </lineage>
</organism>
<proteinExistence type="inferred from homology"/>
<protein>
    <submittedName>
        <fullName evidence="4">Nicotinamidase-related amidase</fullName>
    </submittedName>
</protein>
<feature type="domain" description="Isochorismatase-like" evidence="3">
    <location>
        <begin position="4"/>
        <end position="181"/>
    </location>
</feature>
<dbReference type="Proteomes" id="UP000199268">
    <property type="component" value="Unassembled WGS sequence"/>
</dbReference>
<evidence type="ECO:0000256" key="2">
    <source>
        <dbReference type="ARBA" id="ARBA00022801"/>
    </source>
</evidence>
<accession>A0A1C4AFC0</accession>
<dbReference type="InterPro" id="IPR000868">
    <property type="entry name" value="Isochorismatase-like_dom"/>
</dbReference>
<dbReference type="CDD" id="cd00431">
    <property type="entry name" value="cysteine_hydrolases"/>
    <property type="match status" value="1"/>
</dbReference>
<dbReference type="PANTHER" id="PTHR43540:SF10">
    <property type="entry name" value="ISOCHORISMATASE"/>
    <property type="match status" value="1"/>
</dbReference>
<reference evidence="5" key="1">
    <citation type="submission" date="2016-08" db="EMBL/GenBank/DDBJ databases">
        <authorList>
            <person name="Varghese N."/>
            <person name="Submissions Spin"/>
        </authorList>
    </citation>
    <scope>NUCLEOTIDE SEQUENCE [LARGE SCALE GENOMIC DNA]</scope>
    <source>
        <strain evidence="5">R-53094</strain>
    </source>
</reference>
<dbReference type="SUPFAM" id="SSF52499">
    <property type="entry name" value="Isochorismatase-like hydrolases"/>
    <property type="match status" value="1"/>
</dbReference>
<keyword evidence="2" id="KW-0378">Hydrolase</keyword>
<keyword evidence="5" id="KW-1185">Reference proteome</keyword>